<protein>
    <submittedName>
        <fullName evidence="2">Uncharacterized protein</fullName>
    </submittedName>
</protein>
<keyword evidence="1" id="KW-0732">Signal</keyword>
<dbReference type="EMBL" id="WWCX01000018">
    <property type="protein sequence ID" value="MYM94829.1"/>
    <property type="molecule type" value="Genomic_DNA"/>
</dbReference>
<dbReference type="AlphaFoldDB" id="A0A845GQD5"/>
<reference evidence="2" key="1">
    <citation type="submission" date="2019-12" db="EMBL/GenBank/DDBJ databases">
        <title>Novel species isolated from a subtropical stream in China.</title>
        <authorList>
            <person name="Lu H."/>
        </authorList>
    </citation>
    <scope>NUCLEOTIDE SEQUENCE [LARGE SCALE GENOMIC DNA]</scope>
    <source>
        <strain evidence="2">FT81W</strain>
    </source>
</reference>
<gene>
    <name evidence="2" type="ORF">GTP90_13235</name>
</gene>
<evidence type="ECO:0000313" key="3">
    <source>
        <dbReference type="Proteomes" id="UP000447355"/>
    </source>
</evidence>
<organism evidence="2 3">
    <name type="scientific">Duganella vulcania</name>
    <dbReference type="NCBI Taxonomy" id="2692166"/>
    <lineage>
        <taxon>Bacteria</taxon>
        <taxon>Pseudomonadati</taxon>
        <taxon>Pseudomonadota</taxon>
        <taxon>Betaproteobacteria</taxon>
        <taxon>Burkholderiales</taxon>
        <taxon>Oxalobacteraceae</taxon>
        <taxon>Telluria group</taxon>
        <taxon>Duganella</taxon>
    </lineage>
</organism>
<dbReference type="Proteomes" id="UP000447355">
    <property type="component" value="Unassembled WGS sequence"/>
</dbReference>
<proteinExistence type="predicted"/>
<comment type="caution">
    <text evidence="2">The sequence shown here is derived from an EMBL/GenBank/DDBJ whole genome shotgun (WGS) entry which is preliminary data.</text>
</comment>
<name>A0A845GQD5_9BURK</name>
<evidence type="ECO:0000256" key="1">
    <source>
        <dbReference type="SAM" id="SignalP"/>
    </source>
</evidence>
<feature type="chain" id="PRO_5032474383" evidence="1">
    <location>
        <begin position="31"/>
        <end position="190"/>
    </location>
</feature>
<accession>A0A845GQD5</accession>
<dbReference type="RefSeq" id="WP_161083985.1">
    <property type="nucleotide sequence ID" value="NZ_WWCX01000018.1"/>
</dbReference>
<sequence>MTPPSRQAILRRRIAACALLAATLAGGARAQQYLYRGMAADPATPGQPVLQVSALGLTVRPGDVAHPDAGALVQPTDGHGHGQGMSVIWSDTDADACQLPPFARPAGGNWNGTGNPESVRVWRLDLIAHPLPGTLASAPDPVAGPRPAPSHAVVTTVVPGMELARFQTTVGATAAHWVIVPPPAQACPLN</sequence>
<feature type="signal peptide" evidence="1">
    <location>
        <begin position="1"/>
        <end position="30"/>
    </location>
</feature>
<evidence type="ECO:0000313" key="2">
    <source>
        <dbReference type="EMBL" id="MYM94829.1"/>
    </source>
</evidence>